<reference evidence="1 2" key="1">
    <citation type="journal article" date="2014" name="Int. J. Syst. Evol. Microbiol.">
        <title>Complete genome sequence of Corynebacterium casei LMG S-19264T (=DSM 44701T), isolated from a smear-ripened cheese.</title>
        <authorList>
            <consortium name="US DOE Joint Genome Institute (JGI-PGF)"/>
            <person name="Walter F."/>
            <person name="Albersmeier A."/>
            <person name="Kalinowski J."/>
            <person name="Ruckert C."/>
        </authorList>
    </citation>
    <scope>NUCLEOTIDE SEQUENCE [LARGE SCALE GENOMIC DNA]</scope>
    <source>
        <strain evidence="1 2">CGMCC 1.16330</strain>
    </source>
</reference>
<accession>A0A8J3EE92</accession>
<protein>
    <recommendedName>
        <fullName evidence="3">Peptidase inhibitor I78</fullName>
    </recommendedName>
</protein>
<evidence type="ECO:0000313" key="1">
    <source>
        <dbReference type="EMBL" id="GGG38113.1"/>
    </source>
</evidence>
<dbReference type="EMBL" id="BMKS01000008">
    <property type="protein sequence ID" value="GGG38113.1"/>
    <property type="molecule type" value="Genomic_DNA"/>
</dbReference>
<sequence>MLASGAACATGDAAPPASPEAACARLAATRTDLLGRPWETARGRLAPPARGRLRVLRPGEAATMEFDPRRLNVHLDRDGRVIRLSCG</sequence>
<proteinExistence type="predicted"/>
<organism evidence="1 2">
    <name type="scientific">Caldovatus sediminis</name>
    <dbReference type="NCBI Taxonomy" id="2041189"/>
    <lineage>
        <taxon>Bacteria</taxon>
        <taxon>Pseudomonadati</taxon>
        <taxon>Pseudomonadota</taxon>
        <taxon>Alphaproteobacteria</taxon>
        <taxon>Acetobacterales</taxon>
        <taxon>Roseomonadaceae</taxon>
        <taxon>Caldovatus</taxon>
    </lineage>
</organism>
<dbReference type="AlphaFoldDB" id="A0A8J3EE92"/>
<keyword evidence="2" id="KW-1185">Reference proteome</keyword>
<dbReference type="Gene3D" id="3.30.10.10">
    <property type="entry name" value="Trypsin Inhibitor V, subunit A"/>
    <property type="match status" value="1"/>
</dbReference>
<evidence type="ECO:0000313" key="2">
    <source>
        <dbReference type="Proteomes" id="UP000597507"/>
    </source>
</evidence>
<dbReference type="Proteomes" id="UP000597507">
    <property type="component" value="Unassembled WGS sequence"/>
</dbReference>
<evidence type="ECO:0008006" key="3">
    <source>
        <dbReference type="Google" id="ProtNLM"/>
    </source>
</evidence>
<gene>
    <name evidence="1" type="ORF">GCM10010964_27370</name>
</gene>
<dbReference type="InterPro" id="IPR021719">
    <property type="entry name" value="Prot_inh_I78"/>
</dbReference>
<dbReference type="Pfam" id="PF11720">
    <property type="entry name" value="Inhibitor_I78"/>
    <property type="match status" value="1"/>
</dbReference>
<name>A0A8J3EE92_9PROT</name>
<comment type="caution">
    <text evidence="1">The sequence shown here is derived from an EMBL/GenBank/DDBJ whole genome shotgun (WGS) entry which is preliminary data.</text>
</comment>